<keyword evidence="3" id="KW-1185">Reference proteome</keyword>
<comment type="caution">
    <text evidence="2">The sequence shown here is derived from an EMBL/GenBank/DDBJ whole genome shotgun (WGS) entry which is preliminary data.</text>
</comment>
<evidence type="ECO:0000313" key="3">
    <source>
        <dbReference type="Proteomes" id="UP000242188"/>
    </source>
</evidence>
<sequence length="221" mass="24875">MVMNRGYYRTDHESVSDGKINEGNRRSQLPPLQEPRTSLRSYPPPEAGRRIMFPTKQETKKQFPQAEAKSAGMLPKIQGTNRGNSKFKGYVPGLTVRDAERKPIKEELSYLDKAMGKPTNLFPDVKDSQGIATRHMQKIKMKPRTLLTFEIMDNHLPQPESRYIDLPHIGAQTKMSPRSHESRLQTPTRCDSRAGGQKLPSLGGGRPGTSKARRGAPRHGY</sequence>
<dbReference type="Proteomes" id="UP000242188">
    <property type="component" value="Unassembled WGS sequence"/>
</dbReference>
<feature type="region of interest" description="Disordered" evidence="1">
    <location>
        <begin position="1"/>
        <end position="49"/>
    </location>
</feature>
<feature type="compositionally biased region" description="Basic and acidic residues" evidence="1">
    <location>
        <begin position="8"/>
        <end position="25"/>
    </location>
</feature>
<dbReference type="OrthoDB" id="10327035at2759"/>
<evidence type="ECO:0000313" key="2">
    <source>
        <dbReference type="EMBL" id="OWF46719.1"/>
    </source>
</evidence>
<evidence type="ECO:0000256" key="1">
    <source>
        <dbReference type="SAM" id="MobiDB-lite"/>
    </source>
</evidence>
<reference evidence="2 3" key="1">
    <citation type="journal article" date="2017" name="Nat. Ecol. Evol.">
        <title>Scallop genome provides insights into evolution of bilaterian karyotype and development.</title>
        <authorList>
            <person name="Wang S."/>
            <person name="Zhang J."/>
            <person name="Jiao W."/>
            <person name="Li J."/>
            <person name="Xun X."/>
            <person name="Sun Y."/>
            <person name="Guo X."/>
            <person name="Huan P."/>
            <person name="Dong B."/>
            <person name="Zhang L."/>
            <person name="Hu X."/>
            <person name="Sun X."/>
            <person name="Wang J."/>
            <person name="Zhao C."/>
            <person name="Wang Y."/>
            <person name="Wang D."/>
            <person name="Huang X."/>
            <person name="Wang R."/>
            <person name="Lv J."/>
            <person name="Li Y."/>
            <person name="Zhang Z."/>
            <person name="Liu B."/>
            <person name="Lu W."/>
            <person name="Hui Y."/>
            <person name="Liang J."/>
            <person name="Zhou Z."/>
            <person name="Hou R."/>
            <person name="Li X."/>
            <person name="Liu Y."/>
            <person name="Li H."/>
            <person name="Ning X."/>
            <person name="Lin Y."/>
            <person name="Zhao L."/>
            <person name="Xing Q."/>
            <person name="Dou J."/>
            <person name="Li Y."/>
            <person name="Mao J."/>
            <person name="Guo H."/>
            <person name="Dou H."/>
            <person name="Li T."/>
            <person name="Mu C."/>
            <person name="Jiang W."/>
            <person name="Fu Q."/>
            <person name="Fu X."/>
            <person name="Miao Y."/>
            <person name="Liu J."/>
            <person name="Yu Q."/>
            <person name="Li R."/>
            <person name="Liao H."/>
            <person name="Li X."/>
            <person name="Kong Y."/>
            <person name="Jiang Z."/>
            <person name="Chourrout D."/>
            <person name="Li R."/>
            <person name="Bao Z."/>
        </authorList>
    </citation>
    <scope>NUCLEOTIDE SEQUENCE [LARGE SCALE GENOMIC DNA]</scope>
    <source>
        <strain evidence="2 3">PY_sf001</strain>
    </source>
</reference>
<accession>A0A210QDA6</accession>
<gene>
    <name evidence="2" type="ORF">KP79_PYT21216</name>
</gene>
<protein>
    <submittedName>
        <fullName evidence="2">Uncharacterized protein</fullName>
    </submittedName>
</protein>
<dbReference type="AlphaFoldDB" id="A0A210QDA6"/>
<feature type="compositionally biased region" description="Basic residues" evidence="1">
    <location>
        <begin position="211"/>
        <end position="221"/>
    </location>
</feature>
<proteinExistence type="predicted"/>
<dbReference type="EMBL" id="NEDP02004099">
    <property type="protein sequence ID" value="OWF46719.1"/>
    <property type="molecule type" value="Genomic_DNA"/>
</dbReference>
<name>A0A210QDA6_MIZYE</name>
<organism evidence="2 3">
    <name type="scientific">Mizuhopecten yessoensis</name>
    <name type="common">Japanese scallop</name>
    <name type="synonym">Patinopecten yessoensis</name>
    <dbReference type="NCBI Taxonomy" id="6573"/>
    <lineage>
        <taxon>Eukaryota</taxon>
        <taxon>Metazoa</taxon>
        <taxon>Spiralia</taxon>
        <taxon>Lophotrochozoa</taxon>
        <taxon>Mollusca</taxon>
        <taxon>Bivalvia</taxon>
        <taxon>Autobranchia</taxon>
        <taxon>Pteriomorphia</taxon>
        <taxon>Pectinida</taxon>
        <taxon>Pectinoidea</taxon>
        <taxon>Pectinidae</taxon>
        <taxon>Mizuhopecten</taxon>
    </lineage>
</organism>
<feature type="region of interest" description="Disordered" evidence="1">
    <location>
        <begin position="173"/>
        <end position="221"/>
    </location>
</feature>